<evidence type="ECO:0000256" key="2">
    <source>
        <dbReference type="SAM" id="MobiDB-lite"/>
    </source>
</evidence>
<keyword evidence="1" id="KW-0175">Coiled coil</keyword>
<reference evidence="3" key="1">
    <citation type="submission" date="2023-10" db="EMBL/GenBank/DDBJ databases">
        <authorList>
            <person name="Domelevo Entfellner J.-B."/>
        </authorList>
    </citation>
    <scope>NUCLEOTIDE SEQUENCE</scope>
</reference>
<accession>A0AA86S8M6</accession>
<feature type="region of interest" description="Disordered" evidence="2">
    <location>
        <begin position="1"/>
        <end position="41"/>
    </location>
</feature>
<gene>
    <name evidence="3" type="ORF">AYBTSS11_LOCUS5421</name>
</gene>
<dbReference type="EMBL" id="OY731399">
    <property type="protein sequence ID" value="CAJ1931732.1"/>
    <property type="molecule type" value="Genomic_DNA"/>
</dbReference>
<name>A0AA86S8M6_9FABA</name>
<feature type="compositionally biased region" description="Polar residues" evidence="2">
    <location>
        <begin position="9"/>
        <end position="22"/>
    </location>
</feature>
<sequence>MPQVKIGKQYSSTATGCQSTSTGDEEEKEELQLRKRKPTKHQETRLVGVIEQTYSWVDTSHDIQNCLSKITDIGIYGKNRAREARSSKKKYTQTLKDAKNEIERRDEAFRGTPGDSQQKLHIPELSFIRLCWTHKGTATVCSSTIERPVIARRNEYMKPLEDVFVLRLVKS</sequence>
<proteinExistence type="predicted"/>
<dbReference type="AlphaFoldDB" id="A0AA86S8M6"/>
<evidence type="ECO:0000313" key="4">
    <source>
        <dbReference type="Proteomes" id="UP001189624"/>
    </source>
</evidence>
<dbReference type="Proteomes" id="UP001189624">
    <property type="component" value="Chromosome 2"/>
</dbReference>
<feature type="coiled-coil region" evidence="1">
    <location>
        <begin position="81"/>
        <end position="108"/>
    </location>
</feature>
<evidence type="ECO:0000313" key="3">
    <source>
        <dbReference type="EMBL" id="CAJ1931732.1"/>
    </source>
</evidence>
<keyword evidence="4" id="KW-1185">Reference proteome</keyword>
<dbReference type="Gramene" id="rna-AYBTSS11_LOCUS5421">
    <property type="protein sequence ID" value="CAJ1931732.1"/>
    <property type="gene ID" value="gene-AYBTSS11_LOCUS5421"/>
</dbReference>
<evidence type="ECO:0000256" key="1">
    <source>
        <dbReference type="SAM" id="Coils"/>
    </source>
</evidence>
<organism evidence="3 4">
    <name type="scientific">Sphenostylis stenocarpa</name>
    <dbReference type="NCBI Taxonomy" id="92480"/>
    <lineage>
        <taxon>Eukaryota</taxon>
        <taxon>Viridiplantae</taxon>
        <taxon>Streptophyta</taxon>
        <taxon>Embryophyta</taxon>
        <taxon>Tracheophyta</taxon>
        <taxon>Spermatophyta</taxon>
        <taxon>Magnoliopsida</taxon>
        <taxon>eudicotyledons</taxon>
        <taxon>Gunneridae</taxon>
        <taxon>Pentapetalae</taxon>
        <taxon>rosids</taxon>
        <taxon>fabids</taxon>
        <taxon>Fabales</taxon>
        <taxon>Fabaceae</taxon>
        <taxon>Papilionoideae</taxon>
        <taxon>50 kb inversion clade</taxon>
        <taxon>NPAAA clade</taxon>
        <taxon>indigoferoid/millettioid clade</taxon>
        <taxon>Phaseoleae</taxon>
        <taxon>Sphenostylis</taxon>
    </lineage>
</organism>
<protein>
    <submittedName>
        <fullName evidence="3">Uncharacterized protein</fullName>
    </submittedName>
</protein>